<gene>
    <name evidence="3" type="ORF">MNOR_LOCUS17106</name>
</gene>
<keyword evidence="2" id="KW-0472">Membrane</keyword>
<evidence type="ECO:0000256" key="1">
    <source>
        <dbReference type="ARBA" id="ARBA00022669"/>
    </source>
</evidence>
<name>A0AAV2QU60_MEGNR</name>
<proteinExistence type="predicted"/>
<reference evidence="3 4" key="1">
    <citation type="submission" date="2024-05" db="EMBL/GenBank/DDBJ databases">
        <authorList>
            <person name="Wallberg A."/>
        </authorList>
    </citation>
    <scope>NUCLEOTIDE SEQUENCE [LARGE SCALE GENOMIC DNA]</scope>
</reference>
<keyword evidence="2" id="KW-0812">Transmembrane</keyword>
<accession>A0AAV2QU60</accession>
<dbReference type="Proteomes" id="UP001497623">
    <property type="component" value="Unassembled WGS sequence"/>
</dbReference>
<protein>
    <recommendedName>
        <fullName evidence="5">Chitin-binding type-1 domain-containing protein</fullName>
    </recommendedName>
</protein>
<evidence type="ECO:0008006" key="5">
    <source>
        <dbReference type="Google" id="ProtNLM"/>
    </source>
</evidence>
<sequence length="185" mass="20381">QFILIPHRHNYITTYIMRAGFIFVCFVLGVIRQGDTAPNNKAAVSVPGTRNLDRSGHGTPKCGQKFDPHGSQIYNVNEYGVLGCGGDDTSRPCCSQWGFCGSGPEYCTCSRSGSCERYEIPRIPTPTPIIQYAAAATSGDALNKYGHAYNYNTGRTVRTFYQPSASRPNYSGYNQQIAHWLNYSG</sequence>
<keyword evidence="4" id="KW-1185">Reference proteome</keyword>
<evidence type="ECO:0000313" key="3">
    <source>
        <dbReference type="EMBL" id="CAL4101834.1"/>
    </source>
</evidence>
<dbReference type="InterPro" id="IPR036861">
    <property type="entry name" value="Endochitinase-like_sf"/>
</dbReference>
<dbReference type="EMBL" id="CAXKWB010011554">
    <property type="protein sequence ID" value="CAL4101834.1"/>
    <property type="molecule type" value="Genomic_DNA"/>
</dbReference>
<dbReference type="SUPFAM" id="SSF57016">
    <property type="entry name" value="Plant lectins/antimicrobial peptides"/>
    <property type="match status" value="1"/>
</dbReference>
<organism evidence="3 4">
    <name type="scientific">Meganyctiphanes norvegica</name>
    <name type="common">Northern krill</name>
    <name type="synonym">Thysanopoda norvegica</name>
    <dbReference type="NCBI Taxonomy" id="48144"/>
    <lineage>
        <taxon>Eukaryota</taxon>
        <taxon>Metazoa</taxon>
        <taxon>Ecdysozoa</taxon>
        <taxon>Arthropoda</taxon>
        <taxon>Crustacea</taxon>
        <taxon>Multicrustacea</taxon>
        <taxon>Malacostraca</taxon>
        <taxon>Eumalacostraca</taxon>
        <taxon>Eucarida</taxon>
        <taxon>Euphausiacea</taxon>
        <taxon>Euphausiidae</taxon>
        <taxon>Meganyctiphanes</taxon>
    </lineage>
</organism>
<dbReference type="GO" id="GO:0008061">
    <property type="term" value="F:chitin binding"/>
    <property type="evidence" value="ECO:0007669"/>
    <property type="project" value="UniProtKB-KW"/>
</dbReference>
<evidence type="ECO:0000256" key="2">
    <source>
        <dbReference type="SAM" id="Phobius"/>
    </source>
</evidence>
<feature type="non-terminal residue" evidence="3">
    <location>
        <position position="1"/>
    </location>
</feature>
<keyword evidence="2" id="KW-1133">Transmembrane helix</keyword>
<comment type="caution">
    <text evidence="3">The sequence shown here is derived from an EMBL/GenBank/DDBJ whole genome shotgun (WGS) entry which is preliminary data.</text>
</comment>
<keyword evidence="1" id="KW-0147">Chitin-binding</keyword>
<dbReference type="AlphaFoldDB" id="A0AAV2QU60"/>
<feature type="transmembrane region" description="Helical" evidence="2">
    <location>
        <begin position="12"/>
        <end position="31"/>
    </location>
</feature>
<evidence type="ECO:0000313" key="4">
    <source>
        <dbReference type="Proteomes" id="UP001497623"/>
    </source>
</evidence>